<keyword evidence="1" id="KW-0676">Redox-active center</keyword>
<dbReference type="AlphaFoldDB" id="A0A420VX10"/>
<dbReference type="Gene3D" id="3.40.30.10">
    <property type="entry name" value="Glutaredoxin"/>
    <property type="match status" value="1"/>
</dbReference>
<comment type="caution">
    <text evidence="3">The sequence shown here is derived from an EMBL/GenBank/DDBJ whole genome shotgun (WGS) entry which is preliminary data.</text>
</comment>
<dbReference type="Pfam" id="PF00085">
    <property type="entry name" value="Thioredoxin"/>
    <property type="match status" value="1"/>
</dbReference>
<proteinExistence type="predicted"/>
<protein>
    <submittedName>
        <fullName evidence="3">TlpA family protein disulfide reductase</fullName>
    </submittedName>
</protein>
<dbReference type="OrthoDB" id="793244at2"/>
<accession>A0A420VX10</accession>
<dbReference type="Proteomes" id="UP000282423">
    <property type="component" value="Unassembled WGS sequence"/>
</dbReference>
<dbReference type="InterPro" id="IPR036249">
    <property type="entry name" value="Thioredoxin-like_sf"/>
</dbReference>
<evidence type="ECO:0000259" key="2">
    <source>
        <dbReference type="PROSITE" id="PS51352"/>
    </source>
</evidence>
<dbReference type="PROSITE" id="PS51352">
    <property type="entry name" value="THIOREDOXIN_2"/>
    <property type="match status" value="1"/>
</dbReference>
<dbReference type="CDD" id="cd02966">
    <property type="entry name" value="TlpA_like_family"/>
    <property type="match status" value="1"/>
</dbReference>
<dbReference type="InterPro" id="IPR050553">
    <property type="entry name" value="Thioredoxin_ResA/DsbE_sf"/>
</dbReference>
<sequence>MNIFFRAGELLPNFRIQFIYSALLSVLCFSMFSLSAQTPRRDSGAGGLKAITALKIGDTIPEALWNTPLQVVNHPSGKEQITLNYYRDKKLIILDFWATWCGPCLKSFPKLDSLQADFKDDLAILLVNSRGSRDTPQRIKNVLSKRVNPVQMPSIINDTILIKLFPPQSLTHSVWIRDSKVFGLTLSDKITKNSLAGAIAGMSDSISQNAGATALPEKNQLSSAPSEDNSSYIYRSFLRGYNEQLTRRSIVIQDSSGNVNRIVFTNSPILDFYKLAYYPTLASYGPARTILHVKDPDRLHVPNDLTSAKAWMEQHTFNYLATFPARSNGEAVKLFTADIDRYFGYRVEFAEREIGCWIITTNDPRKITGFPADLPRETNLSDNTGLPLFVQNYPFSSLVGQLERMHEEPFIDETQISKPVSMDLPADLMDMAKLKRSFERQGLRLRKESRKIKVAIITDPKTTN</sequence>
<evidence type="ECO:0000313" key="4">
    <source>
        <dbReference type="Proteomes" id="UP000282423"/>
    </source>
</evidence>
<dbReference type="PANTHER" id="PTHR42852:SF13">
    <property type="entry name" value="PROTEIN DIPZ"/>
    <property type="match status" value="1"/>
</dbReference>
<keyword evidence="4" id="KW-1185">Reference proteome</keyword>
<dbReference type="PROSITE" id="PS00194">
    <property type="entry name" value="THIOREDOXIN_1"/>
    <property type="match status" value="1"/>
</dbReference>
<dbReference type="EMBL" id="RBWS01000011">
    <property type="protein sequence ID" value="RKO70767.1"/>
    <property type="molecule type" value="Genomic_DNA"/>
</dbReference>
<dbReference type="InterPro" id="IPR013766">
    <property type="entry name" value="Thioredoxin_domain"/>
</dbReference>
<dbReference type="PANTHER" id="PTHR42852">
    <property type="entry name" value="THIOL:DISULFIDE INTERCHANGE PROTEIN DSBE"/>
    <property type="match status" value="1"/>
</dbReference>
<evidence type="ECO:0000256" key="1">
    <source>
        <dbReference type="ARBA" id="ARBA00023284"/>
    </source>
</evidence>
<name>A0A420VX10_9SPHI</name>
<dbReference type="SUPFAM" id="SSF52833">
    <property type="entry name" value="Thioredoxin-like"/>
    <property type="match status" value="1"/>
</dbReference>
<dbReference type="InterPro" id="IPR017937">
    <property type="entry name" value="Thioredoxin_CS"/>
</dbReference>
<organism evidence="3 4">
    <name type="scientific">Sphingobacterium puteale</name>
    <dbReference type="NCBI Taxonomy" id="2420510"/>
    <lineage>
        <taxon>Bacteria</taxon>
        <taxon>Pseudomonadati</taxon>
        <taxon>Bacteroidota</taxon>
        <taxon>Sphingobacteriia</taxon>
        <taxon>Sphingobacteriales</taxon>
        <taxon>Sphingobacteriaceae</taxon>
        <taxon>Sphingobacterium</taxon>
    </lineage>
</organism>
<dbReference type="RefSeq" id="WP_121125287.1">
    <property type="nucleotide sequence ID" value="NZ_RBWS01000011.1"/>
</dbReference>
<evidence type="ECO:0000313" key="3">
    <source>
        <dbReference type="EMBL" id="RKO70767.1"/>
    </source>
</evidence>
<feature type="domain" description="Thioredoxin" evidence="2">
    <location>
        <begin position="54"/>
        <end position="204"/>
    </location>
</feature>
<gene>
    <name evidence="3" type="ORF">D7322_15985</name>
</gene>
<reference evidence="3 4" key="1">
    <citation type="submission" date="2018-10" db="EMBL/GenBank/DDBJ databases">
        <title>Sphingobacterium sp. M05W1-28.</title>
        <authorList>
            <person name="Cai H."/>
        </authorList>
    </citation>
    <scope>NUCLEOTIDE SEQUENCE [LARGE SCALE GENOMIC DNA]</scope>
    <source>
        <strain evidence="3 4">M05W1-28</strain>
    </source>
</reference>